<dbReference type="InterPro" id="IPR000700">
    <property type="entry name" value="PAS-assoc_C"/>
</dbReference>
<dbReference type="InterPro" id="IPR013656">
    <property type="entry name" value="PAS_4"/>
</dbReference>
<keyword evidence="6 14" id="KW-0812">Transmembrane</keyword>
<feature type="transmembrane region" description="Helical" evidence="14">
    <location>
        <begin position="6"/>
        <end position="25"/>
    </location>
</feature>
<accession>A0A1J5RRX6</accession>
<dbReference type="SUPFAM" id="SSF55785">
    <property type="entry name" value="PYP-like sensor domain (PAS domain)"/>
    <property type="match status" value="2"/>
</dbReference>
<dbReference type="SMART" id="SM00471">
    <property type="entry name" value="HDc"/>
    <property type="match status" value="1"/>
</dbReference>
<dbReference type="Pfam" id="PF08447">
    <property type="entry name" value="PAS_3"/>
    <property type="match status" value="1"/>
</dbReference>
<dbReference type="NCBIfam" id="TIGR00277">
    <property type="entry name" value="HDIG"/>
    <property type="match status" value="1"/>
</dbReference>
<feature type="domain" description="PAS" evidence="15">
    <location>
        <begin position="386"/>
        <end position="433"/>
    </location>
</feature>
<dbReference type="FunFam" id="3.30.450.20:FF:000088">
    <property type="entry name" value="Sensory transduction histidine kinase"/>
    <property type="match status" value="1"/>
</dbReference>
<keyword evidence="4" id="KW-0597">Phosphoprotein</keyword>
<keyword evidence="9" id="KW-0418">Kinase</keyword>
<dbReference type="PANTHER" id="PTHR43155:SF2">
    <property type="entry name" value="CYCLIC DI-GMP PHOSPHODIESTERASE PA4108"/>
    <property type="match status" value="1"/>
</dbReference>
<evidence type="ECO:0000259" key="15">
    <source>
        <dbReference type="PROSITE" id="PS50112"/>
    </source>
</evidence>
<dbReference type="SUPFAM" id="SSF158472">
    <property type="entry name" value="HAMP domain-like"/>
    <property type="match status" value="1"/>
</dbReference>
<keyword evidence="5" id="KW-0808">Transferase</keyword>
<evidence type="ECO:0000259" key="17">
    <source>
        <dbReference type="PROSITE" id="PS50885"/>
    </source>
</evidence>
<dbReference type="Gene3D" id="1.10.3210.10">
    <property type="entry name" value="Hypothetical protein af1432"/>
    <property type="match status" value="1"/>
</dbReference>
<feature type="domain" description="HD-GYP" evidence="19">
    <location>
        <begin position="486"/>
        <end position="681"/>
    </location>
</feature>
<dbReference type="CDD" id="cd00077">
    <property type="entry name" value="HDc"/>
    <property type="match status" value="1"/>
</dbReference>
<evidence type="ECO:0000256" key="1">
    <source>
        <dbReference type="ARBA" id="ARBA00004429"/>
    </source>
</evidence>
<dbReference type="GO" id="GO:0005886">
    <property type="term" value="C:plasma membrane"/>
    <property type="evidence" value="ECO:0007669"/>
    <property type="project" value="UniProtKB-SubCell"/>
</dbReference>
<dbReference type="GO" id="GO:0016301">
    <property type="term" value="F:kinase activity"/>
    <property type="evidence" value="ECO:0007669"/>
    <property type="project" value="UniProtKB-KW"/>
</dbReference>
<gene>
    <name evidence="20" type="primary">rpfG_63</name>
    <name evidence="20" type="ORF">GALL_258310</name>
</gene>
<evidence type="ECO:0000259" key="18">
    <source>
        <dbReference type="PROSITE" id="PS51831"/>
    </source>
</evidence>
<dbReference type="Gene3D" id="3.30.450.20">
    <property type="entry name" value="PAS domain"/>
    <property type="match status" value="3"/>
</dbReference>
<evidence type="ECO:0000256" key="8">
    <source>
        <dbReference type="ARBA" id="ARBA00022741"/>
    </source>
</evidence>
<dbReference type="Pfam" id="PF13487">
    <property type="entry name" value="HD_5"/>
    <property type="match status" value="1"/>
</dbReference>
<name>A0A1J5RRX6_9ZZZZ</name>
<dbReference type="InterPro" id="IPR006675">
    <property type="entry name" value="HDIG_dom"/>
</dbReference>
<dbReference type="SMART" id="SM00091">
    <property type="entry name" value="PAS"/>
    <property type="match status" value="2"/>
</dbReference>
<dbReference type="Pfam" id="PF17203">
    <property type="entry name" value="sCache_3_2"/>
    <property type="match status" value="1"/>
</dbReference>
<dbReference type="SUPFAM" id="SSF109604">
    <property type="entry name" value="HD-domain/PDEase-like"/>
    <property type="match status" value="1"/>
</dbReference>
<dbReference type="PROSITE" id="PS50885">
    <property type="entry name" value="HAMP"/>
    <property type="match status" value="1"/>
</dbReference>
<dbReference type="PROSITE" id="PS50112">
    <property type="entry name" value="PAS"/>
    <property type="match status" value="2"/>
</dbReference>
<dbReference type="CDD" id="cd00130">
    <property type="entry name" value="PAS"/>
    <property type="match status" value="2"/>
</dbReference>
<dbReference type="InterPro" id="IPR003607">
    <property type="entry name" value="HD/PDEase_dom"/>
</dbReference>
<dbReference type="InterPro" id="IPR001610">
    <property type="entry name" value="PAC"/>
</dbReference>
<dbReference type="EC" id="3.1.4.52" evidence="20"/>
<keyword evidence="10" id="KW-0067">ATP-binding</keyword>
<dbReference type="SMART" id="SM00086">
    <property type="entry name" value="PAC"/>
    <property type="match status" value="1"/>
</dbReference>
<organism evidence="20">
    <name type="scientific">mine drainage metagenome</name>
    <dbReference type="NCBI Taxonomy" id="410659"/>
    <lineage>
        <taxon>unclassified sequences</taxon>
        <taxon>metagenomes</taxon>
        <taxon>ecological metagenomes</taxon>
    </lineage>
</organism>
<dbReference type="InterPro" id="IPR033463">
    <property type="entry name" value="sCache_3"/>
</dbReference>
<evidence type="ECO:0000256" key="12">
    <source>
        <dbReference type="ARBA" id="ARBA00023012"/>
    </source>
</evidence>
<comment type="caution">
    <text evidence="20">The sequence shown here is derived from an EMBL/GenBank/DDBJ whole genome shotgun (WGS) entry which is preliminary data.</text>
</comment>
<evidence type="ECO:0000256" key="4">
    <source>
        <dbReference type="ARBA" id="ARBA00022553"/>
    </source>
</evidence>
<feature type="domain" description="PAC" evidence="16">
    <location>
        <begin position="436"/>
        <end position="488"/>
    </location>
</feature>
<keyword evidence="20" id="KW-0378">Hydrolase</keyword>
<evidence type="ECO:0000259" key="16">
    <source>
        <dbReference type="PROSITE" id="PS50113"/>
    </source>
</evidence>
<evidence type="ECO:0000259" key="19">
    <source>
        <dbReference type="PROSITE" id="PS51832"/>
    </source>
</evidence>
<evidence type="ECO:0000256" key="2">
    <source>
        <dbReference type="ARBA" id="ARBA00022475"/>
    </source>
</evidence>
<evidence type="ECO:0000256" key="7">
    <source>
        <dbReference type="ARBA" id="ARBA00022737"/>
    </source>
</evidence>
<dbReference type="InterPro" id="IPR035965">
    <property type="entry name" value="PAS-like_dom_sf"/>
</dbReference>
<reference evidence="20" key="1">
    <citation type="submission" date="2016-10" db="EMBL/GenBank/DDBJ databases">
        <title>Sequence of Gallionella enrichment culture.</title>
        <authorList>
            <person name="Poehlein A."/>
            <person name="Muehling M."/>
            <person name="Daniel R."/>
        </authorList>
    </citation>
    <scope>NUCLEOTIDE SEQUENCE</scope>
</reference>
<comment type="subcellular location">
    <subcellularLocation>
        <location evidence="1">Cell inner membrane</location>
        <topology evidence="1">Multi-pass membrane protein</topology>
    </subcellularLocation>
</comment>
<keyword evidence="7" id="KW-0677">Repeat</keyword>
<dbReference type="NCBIfam" id="TIGR00229">
    <property type="entry name" value="sensory_box"/>
    <property type="match status" value="2"/>
</dbReference>
<dbReference type="Pfam" id="PF00672">
    <property type="entry name" value="HAMP"/>
    <property type="match status" value="1"/>
</dbReference>
<dbReference type="PROSITE" id="PS51832">
    <property type="entry name" value="HD_GYP"/>
    <property type="match status" value="1"/>
</dbReference>
<dbReference type="AlphaFoldDB" id="A0A1J5RRX6"/>
<dbReference type="GO" id="GO:0000160">
    <property type="term" value="P:phosphorelay signal transduction system"/>
    <property type="evidence" value="ECO:0007669"/>
    <property type="project" value="UniProtKB-KW"/>
</dbReference>
<evidence type="ECO:0000256" key="10">
    <source>
        <dbReference type="ARBA" id="ARBA00022840"/>
    </source>
</evidence>
<evidence type="ECO:0000256" key="3">
    <source>
        <dbReference type="ARBA" id="ARBA00022519"/>
    </source>
</evidence>
<feature type="domain" description="HD" evidence="18">
    <location>
        <begin position="508"/>
        <end position="630"/>
    </location>
</feature>
<dbReference type="InterPro" id="IPR013655">
    <property type="entry name" value="PAS_fold_3"/>
</dbReference>
<evidence type="ECO:0000256" key="11">
    <source>
        <dbReference type="ARBA" id="ARBA00022989"/>
    </source>
</evidence>
<keyword evidence="13 14" id="KW-0472">Membrane</keyword>
<feature type="transmembrane region" description="Helical" evidence="14">
    <location>
        <begin position="162"/>
        <end position="182"/>
    </location>
</feature>
<dbReference type="InterPro" id="IPR003660">
    <property type="entry name" value="HAMP_dom"/>
</dbReference>
<dbReference type="EMBL" id="MLJW01000237">
    <property type="protein sequence ID" value="OIQ92235.1"/>
    <property type="molecule type" value="Genomic_DNA"/>
</dbReference>
<keyword evidence="12" id="KW-0902">Two-component regulatory system</keyword>
<keyword evidence="3" id="KW-0997">Cell inner membrane</keyword>
<dbReference type="InterPro" id="IPR029151">
    <property type="entry name" value="Sensor-like_sf"/>
</dbReference>
<evidence type="ECO:0000256" key="5">
    <source>
        <dbReference type="ARBA" id="ARBA00022679"/>
    </source>
</evidence>
<evidence type="ECO:0000313" key="20">
    <source>
        <dbReference type="EMBL" id="OIQ92235.1"/>
    </source>
</evidence>
<dbReference type="InterPro" id="IPR000014">
    <property type="entry name" value="PAS"/>
</dbReference>
<dbReference type="InterPro" id="IPR006674">
    <property type="entry name" value="HD_domain"/>
</dbReference>
<sequence length="692" mass="77186">MKLRFKLPLVYTLLIAALGAAFVVFTSRLVEQRMVEEEHEYFGSLAKTLAMNTANAISLRDYAALREFVDNMAHGEHVRYAVILDDGGVVFAHSRHELEGKLLDDPVSRASAAAEELLMQPDGTDTLDVTAPLHIAGRKWGAVRIGYSLTEMQQKVAQARNLVLLAGLIATLMGTAVAIFIARRITAPLHALHRGTEIIGAGDLNYRLAVSADDEIGQLAAAFNTMTGHLRKNYQAIERAKHEWETSLDAVSDPLFIHDQEFKILRCNRAYVQAAGISFQEIIGKPYYEVFPKSDGPTEGCSKALERQEDGEEEIFVPAVDRIFNAKFYLVRNVDGAYLYSLHILKDITESKRAEEKLRNSEASLAKAQQIAHLGSWDWNMATGELFWSDEIYRIFGLAPHEFGATYEAFLNFVHSEDREFVTQSVNAALVEQKSYSINHRIVLPDGSERFVHEEAEVIRDREGKPTQMSGIVHDITEWKKAEEELHELFLAAMQSLASAIEAKSPWTRGHSERVADYAVKIGQSLELTDDELEKLRIAALLHDIGKIGTYDGILDKHGKLTDAEYESIKQHPGRGAEMLAPIKQLRDIIPWVRGHHERFDGAGYPDGLRGEDIPLQARILAVADTFDSMTAVRPYRTTPGKAQALEEIHLHSGTQFDPKVVEAFLRTEPLAAPTLNGNNHVTEAIHGQVVS</sequence>
<feature type="domain" description="HAMP" evidence="17">
    <location>
        <begin position="183"/>
        <end position="235"/>
    </location>
</feature>
<evidence type="ECO:0000256" key="14">
    <source>
        <dbReference type="SAM" id="Phobius"/>
    </source>
</evidence>
<dbReference type="FunFam" id="2.10.70.100:FF:000001">
    <property type="entry name" value="Sensory transduction histidine kinase"/>
    <property type="match status" value="1"/>
</dbReference>
<dbReference type="InterPro" id="IPR037522">
    <property type="entry name" value="HD_GYP_dom"/>
</dbReference>
<dbReference type="GO" id="GO:0071111">
    <property type="term" value="F:cyclic-guanylate-specific phosphodiesterase activity"/>
    <property type="evidence" value="ECO:0007669"/>
    <property type="project" value="UniProtKB-EC"/>
</dbReference>
<evidence type="ECO:0000256" key="13">
    <source>
        <dbReference type="ARBA" id="ARBA00023136"/>
    </source>
</evidence>
<protein>
    <submittedName>
        <fullName evidence="20">Cyclic di-GMP phosphodiesterase response regulator RpfG</fullName>
        <ecNumber evidence="20">3.1.4.52</ecNumber>
    </submittedName>
</protein>
<dbReference type="PROSITE" id="PS51831">
    <property type="entry name" value="HD"/>
    <property type="match status" value="1"/>
</dbReference>
<keyword evidence="8" id="KW-0547">Nucleotide-binding</keyword>
<keyword evidence="2" id="KW-1003">Cell membrane</keyword>
<feature type="domain" description="PAS" evidence="15">
    <location>
        <begin position="240"/>
        <end position="295"/>
    </location>
</feature>
<dbReference type="Gene3D" id="2.10.70.100">
    <property type="match status" value="1"/>
</dbReference>
<dbReference type="SUPFAM" id="SSF103190">
    <property type="entry name" value="Sensory domain-like"/>
    <property type="match status" value="1"/>
</dbReference>
<proteinExistence type="predicted"/>
<dbReference type="SMART" id="SM00304">
    <property type="entry name" value="HAMP"/>
    <property type="match status" value="1"/>
</dbReference>
<dbReference type="GO" id="GO:0005524">
    <property type="term" value="F:ATP binding"/>
    <property type="evidence" value="ECO:0007669"/>
    <property type="project" value="UniProtKB-KW"/>
</dbReference>
<dbReference type="PANTHER" id="PTHR43155">
    <property type="entry name" value="CYCLIC DI-GMP PHOSPHODIESTERASE PA4108-RELATED"/>
    <property type="match status" value="1"/>
</dbReference>
<dbReference type="CDD" id="cd06225">
    <property type="entry name" value="HAMP"/>
    <property type="match status" value="1"/>
</dbReference>
<evidence type="ECO:0000256" key="9">
    <source>
        <dbReference type="ARBA" id="ARBA00022777"/>
    </source>
</evidence>
<evidence type="ECO:0000256" key="6">
    <source>
        <dbReference type="ARBA" id="ARBA00022692"/>
    </source>
</evidence>
<dbReference type="PROSITE" id="PS50113">
    <property type="entry name" value="PAC"/>
    <property type="match status" value="1"/>
</dbReference>
<keyword evidence="11 14" id="KW-1133">Transmembrane helix</keyword>
<dbReference type="Pfam" id="PF08448">
    <property type="entry name" value="PAS_4"/>
    <property type="match status" value="1"/>
</dbReference>
<dbReference type="Gene3D" id="6.10.340.10">
    <property type="match status" value="1"/>
</dbReference>